<keyword evidence="2" id="KW-1185">Reference proteome</keyword>
<organism evidence="1 2">
    <name type="scientific">Carpinus fangiana</name>
    <dbReference type="NCBI Taxonomy" id="176857"/>
    <lineage>
        <taxon>Eukaryota</taxon>
        <taxon>Viridiplantae</taxon>
        <taxon>Streptophyta</taxon>
        <taxon>Embryophyta</taxon>
        <taxon>Tracheophyta</taxon>
        <taxon>Spermatophyta</taxon>
        <taxon>Magnoliopsida</taxon>
        <taxon>eudicotyledons</taxon>
        <taxon>Gunneridae</taxon>
        <taxon>Pentapetalae</taxon>
        <taxon>rosids</taxon>
        <taxon>fabids</taxon>
        <taxon>Fagales</taxon>
        <taxon>Betulaceae</taxon>
        <taxon>Carpinus</taxon>
    </lineage>
</organism>
<proteinExistence type="predicted"/>
<dbReference type="AlphaFoldDB" id="A0A5N6L0G5"/>
<comment type="caution">
    <text evidence="1">The sequence shown here is derived from an EMBL/GenBank/DDBJ whole genome shotgun (WGS) entry which is preliminary data.</text>
</comment>
<evidence type="ECO:0000313" key="2">
    <source>
        <dbReference type="Proteomes" id="UP000327013"/>
    </source>
</evidence>
<evidence type="ECO:0000313" key="1">
    <source>
        <dbReference type="EMBL" id="KAB8446181.1"/>
    </source>
</evidence>
<dbReference type="Proteomes" id="UP000327013">
    <property type="component" value="Unassembled WGS sequence"/>
</dbReference>
<protein>
    <submittedName>
        <fullName evidence="1">Uncharacterized protein</fullName>
    </submittedName>
</protein>
<reference evidence="1 2" key="1">
    <citation type="submission" date="2019-06" db="EMBL/GenBank/DDBJ databases">
        <title>A chromosomal-level reference genome of Carpinus fangiana (Coryloideae, Betulaceae).</title>
        <authorList>
            <person name="Yang X."/>
            <person name="Wang Z."/>
            <person name="Zhang L."/>
            <person name="Hao G."/>
            <person name="Liu J."/>
            <person name="Yang Y."/>
        </authorList>
    </citation>
    <scope>NUCLEOTIDE SEQUENCE [LARGE SCALE GENOMIC DNA]</scope>
    <source>
        <strain evidence="1">Cfa_2016G</strain>
        <tissue evidence="1">Leaf</tissue>
    </source>
</reference>
<dbReference type="EMBL" id="VIBQ01000038">
    <property type="protein sequence ID" value="KAB8446181.1"/>
    <property type="molecule type" value="Genomic_DNA"/>
</dbReference>
<accession>A0A5N6L0G5</accession>
<name>A0A5N6L0G5_9ROSI</name>
<sequence>MAALTLARPRVSICSHYLKRIHPLTLDNSQAVLSLPGPWPRSGRLPYTET</sequence>
<gene>
    <name evidence="1" type="ORF">FH972_025163</name>
</gene>